<accession>A0A7C9RG93</accession>
<evidence type="ECO:0000313" key="1">
    <source>
        <dbReference type="EMBL" id="NGX96081.1"/>
    </source>
</evidence>
<keyword evidence="2" id="KW-1185">Reference proteome</keyword>
<gene>
    <name evidence="1" type="ORF">G4V63_12915</name>
</gene>
<protein>
    <submittedName>
        <fullName evidence="1">Uncharacterized protein</fullName>
    </submittedName>
</protein>
<dbReference type="EMBL" id="JAAMRR010000676">
    <property type="protein sequence ID" value="NGX96081.1"/>
    <property type="molecule type" value="Genomic_DNA"/>
</dbReference>
<sequence length="96" mass="10778">MIHQVGVCAITRSPDEEIYVVALPEGRDAGRWLAQRVINALRARLPLQKIAAEVVVLVGMQGESGCFGSSPEAEAFVRRLIPDLDSYRWQTRELDW</sequence>
<name>A0A7C9RG93_9BRAD</name>
<dbReference type="Proteomes" id="UP000480266">
    <property type="component" value="Unassembled WGS sequence"/>
</dbReference>
<proteinExistence type="predicted"/>
<evidence type="ECO:0000313" key="2">
    <source>
        <dbReference type="Proteomes" id="UP000480266"/>
    </source>
</evidence>
<organism evidence="1 2">
    <name type="scientific">Candidatus Afipia apatlaquensis</name>
    <dbReference type="NCBI Taxonomy" id="2712852"/>
    <lineage>
        <taxon>Bacteria</taxon>
        <taxon>Pseudomonadati</taxon>
        <taxon>Pseudomonadota</taxon>
        <taxon>Alphaproteobacteria</taxon>
        <taxon>Hyphomicrobiales</taxon>
        <taxon>Nitrobacteraceae</taxon>
        <taxon>Afipia</taxon>
    </lineage>
</organism>
<comment type="caution">
    <text evidence="1">The sequence shown here is derived from an EMBL/GenBank/DDBJ whole genome shotgun (WGS) entry which is preliminary data.</text>
</comment>
<dbReference type="AlphaFoldDB" id="A0A7C9RG93"/>
<reference evidence="1" key="1">
    <citation type="submission" date="2020-02" db="EMBL/GenBank/DDBJ databases">
        <title>Draft genome sequence of Candidatus Afipia apatlaquensis IBT-C3, a potential strain for decolorization of textile dyes.</title>
        <authorList>
            <person name="Sanchez-Reyes A."/>
            <person name="Breton-Deval L."/>
            <person name="Mangelson H."/>
            <person name="Sanchez-Flores A."/>
        </authorList>
    </citation>
    <scope>NUCLEOTIDE SEQUENCE [LARGE SCALE GENOMIC DNA]</scope>
    <source>
        <strain evidence="1">IBT-C3</strain>
    </source>
</reference>